<evidence type="ECO:0000256" key="3">
    <source>
        <dbReference type="ARBA" id="ARBA00022840"/>
    </source>
</evidence>
<feature type="domain" description="HD-CE" evidence="5">
    <location>
        <begin position="5"/>
        <end position="265"/>
    </location>
</feature>
<keyword evidence="3" id="KW-0067">ATP-binding</keyword>
<organism evidence="6 7">
    <name type="scientific">Actomonas aquatica</name>
    <dbReference type="NCBI Taxonomy" id="2866162"/>
    <lineage>
        <taxon>Bacteria</taxon>
        <taxon>Pseudomonadati</taxon>
        <taxon>Verrucomicrobiota</taxon>
        <taxon>Opitutia</taxon>
        <taxon>Opitutales</taxon>
        <taxon>Opitutaceae</taxon>
        <taxon>Actomonas</taxon>
    </lineage>
</organism>
<dbReference type="InterPro" id="IPR036890">
    <property type="entry name" value="HATPase_C_sf"/>
</dbReference>
<sequence length="1179" mass="133534">MAYALPRFTLHDATHLNNVLYWMDRLVTPTGLDALGPKGCGLCLLLAYAHDLGMVPETDWEEKLKNENSPESVKLRRFTNERHPDLAGILERPVPEDPAARQKDETIRGHIREFIRTDYLRVTHAEDGNDGRVLTHLRSLLDGNELKQAFAWLCTEETALQLVALLIASHNQSITWLEERLRREFGLERPWTWTAAGAEKVNLLLPCLLLRVADICDFDASRTPHIVFHQLGLEGGQFLGLEKLDGAVGISRGEWHKHLAVDGWCWSGGDGGELVYSAGDCPHPAVHKAIQRFRDEIGDAFAEVERVVTSMAVHGARAWLRIPREVKAEVKARGYTYHDVEFKLQAHEVTELLLGTALYGNPELCIRELLQNALDAVQLRDLRYQLKLKLDDEGRRTDMPPEVELSEGWKKAEREQAKIELTWGRDAASGREWIQVKDRGTGMTLDQIIRYLSALGKSYYKSAEFGAEARLMREHGFIATPISQFGIGLLSCFMIADWMEVRTCPCCRDNDERKAWHVKITGPGALFHFSEWKGAGTPGTEVRLYLKCGFALVDIPREELIEQLRYDLRYEMRWIDEKDRKHTAFEGTEEGVRYINPAAVAARHVIWPHHEIISRREDDTAPVLILDGRWHFEEISPWPTEQVSELIEDDGFSAELVDGVAWRVCDWMDDKGTAATGSRIRVVFAASSQPSSSALGSLFSSIDGGARIAELACWGEKFLPTQESSRQRYLVRGMRVPTLEASIDHLTQAVAGVGAWLWIDLAGKAAPALTADRTKTREFSRSVENRQWREAVDGVFNRWIQWVSGFVSGKPRERNTILYLINFAPRHFQSFSSGSTSKLWHYNEASATFALPLSSLLFGEVLREAERDQIFVNGRTHFRDRDLTWGLDSALNRALDAGVVFEGDFFQDYWRARGFDTELANAQSLALSRSIELSHSKAPFFVFDLPHHNLGHIWRDSLDLNLVNEGFWPDLSGAFPLLSLPVHDGGLVAAEMVAPTVLKWRHAASETSSPRDYDLVFPFSVVAQPSWRSKVPVWGKDRGWRRFLSLPFLHPSSSLAAQLAQVMREPDAKPHGYSSGKEQEQAELDALHGQAKGIAQHTLHVLLPRSDWWERPFSEWSESDWEIGGYTAWWDLPTGKLLWAVGGVRREDMPAKGLPIEDFLKSSQLAAFRRRCPELFPEE</sequence>
<evidence type="ECO:0000256" key="4">
    <source>
        <dbReference type="ARBA" id="ARBA00023186"/>
    </source>
</evidence>
<dbReference type="EMBL" id="CP139781">
    <property type="protein sequence ID" value="WRQ88299.1"/>
    <property type="molecule type" value="Genomic_DNA"/>
</dbReference>
<evidence type="ECO:0000256" key="2">
    <source>
        <dbReference type="ARBA" id="ARBA00022741"/>
    </source>
</evidence>
<dbReference type="InterPro" id="IPR001404">
    <property type="entry name" value="Hsp90_fam"/>
</dbReference>
<dbReference type="Gene3D" id="3.30.565.10">
    <property type="entry name" value="Histidine kinase-like ATPase, C-terminal domain"/>
    <property type="match status" value="1"/>
</dbReference>
<evidence type="ECO:0000313" key="7">
    <source>
        <dbReference type="Proteomes" id="UP000738431"/>
    </source>
</evidence>
<dbReference type="Pfam" id="PF24391">
    <property type="entry name" value="HD-CE"/>
    <property type="match status" value="1"/>
</dbReference>
<evidence type="ECO:0000313" key="6">
    <source>
        <dbReference type="EMBL" id="WRQ88299.1"/>
    </source>
</evidence>
<name>A0ABZ1CCH0_9BACT</name>
<comment type="similarity">
    <text evidence="1">Belongs to the heat shock protein 90 family.</text>
</comment>
<accession>A0ABZ1CCH0</accession>
<dbReference type="Proteomes" id="UP000738431">
    <property type="component" value="Chromosome"/>
</dbReference>
<protein>
    <recommendedName>
        <fullName evidence="5">HD-CE domain-containing protein</fullName>
    </recommendedName>
</protein>
<keyword evidence="7" id="KW-1185">Reference proteome</keyword>
<reference evidence="6 7" key="1">
    <citation type="submission" date="2023-12" db="EMBL/GenBank/DDBJ databases">
        <title>Description of an unclassified Opitutus bacterium of Verrucomicrobiota.</title>
        <authorList>
            <person name="Zhang D.-F."/>
        </authorList>
    </citation>
    <scope>NUCLEOTIDE SEQUENCE [LARGE SCALE GENOMIC DNA]</scope>
    <source>
        <strain evidence="6 7">WL0086</strain>
    </source>
</reference>
<keyword evidence="2" id="KW-0547">Nucleotide-binding</keyword>
<evidence type="ECO:0000256" key="1">
    <source>
        <dbReference type="ARBA" id="ARBA00008239"/>
    </source>
</evidence>
<dbReference type="InterPro" id="IPR056471">
    <property type="entry name" value="HD-CE"/>
</dbReference>
<proteinExistence type="inferred from homology"/>
<gene>
    <name evidence="6" type="ORF">K1X11_002705</name>
</gene>
<dbReference type="PANTHER" id="PTHR11528">
    <property type="entry name" value="HEAT SHOCK PROTEIN 90 FAMILY MEMBER"/>
    <property type="match status" value="1"/>
</dbReference>
<dbReference type="RefSeq" id="WP_221032420.1">
    <property type="nucleotide sequence ID" value="NZ_CP139781.1"/>
</dbReference>
<keyword evidence="4" id="KW-0143">Chaperone</keyword>
<dbReference type="SUPFAM" id="SSF55874">
    <property type="entry name" value="ATPase domain of HSP90 chaperone/DNA topoisomerase II/histidine kinase"/>
    <property type="match status" value="1"/>
</dbReference>
<evidence type="ECO:0000259" key="5">
    <source>
        <dbReference type="Pfam" id="PF24391"/>
    </source>
</evidence>